<dbReference type="InterPro" id="IPR011324">
    <property type="entry name" value="Cytotoxic_necrot_fac-like_cat"/>
</dbReference>
<dbReference type="SUPFAM" id="SSF64438">
    <property type="entry name" value="CNF1/YfiH-like putative cysteine hydrolases"/>
    <property type="match status" value="1"/>
</dbReference>
<dbReference type="Gene3D" id="3.30.1330.200">
    <property type="match status" value="1"/>
</dbReference>
<protein>
    <recommendedName>
        <fullName evidence="4">Chemoreceptor glutamine deamidase CheD</fullName>
    </recommendedName>
</protein>
<accession>A0A0F8YHX2</accession>
<dbReference type="InterPro" id="IPR038592">
    <property type="entry name" value="CheD-like_sf"/>
</dbReference>
<dbReference type="GO" id="GO:0050568">
    <property type="term" value="F:protein-glutamine glutaminase activity"/>
    <property type="evidence" value="ECO:0007669"/>
    <property type="project" value="InterPro"/>
</dbReference>
<organism evidence="3">
    <name type="scientific">marine sediment metagenome</name>
    <dbReference type="NCBI Taxonomy" id="412755"/>
    <lineage>
        <taxon>unclassified sequences</taxon>
        <taxon>metagenomes</taxon>
        <taxon>ecological metagenomes</taxon>
    </lineage>
</organism>
<dbReference type="HAMAP" id="MF_01440">
    <property type="entry name" value="CheD"/>
    <property type="match status" value="1"/>
</dbReference>
<sequence>MFTKEIARHYLYAGDVFATATPTEVSTVLGSCVAVCLWDPARGIGGINHYVSPLWDAEDPGSNKYAETSIHNLISKMLSLGANKEKLVCNVFGGGRVIDLHMDVGAENIRAAEETLKDKGIRVMKWNVGDDHGRKLLFNTCTGEIKLYRIRSLSEQLRGKPLQQNPNRDLINFNH</sequence>
<evidence type="ECO:0008006" key="4">
    <source>
        <dbReference type="Google" id="ProtNLM"/>
    </source>
</evidence>
<proteinExistence type="inferred from homology"/>
<dbReference type="InterPro" id="IPR005659">
    <property type="entry name" value="Chemorcpt_Glu_NH3ase_CheD"/>
</dbReference>
<dbReference type="PANTHER" id="PTHR35147">
    <property type="entry name" value="CHEMORECEPTOR GLUTAMINE DEAMIDASE CHED-RELATED"/>
    <property type="match status" value="1"/>
</dbReference>
<keyword evidence="1" id="KW-0145">Chemotaxis</keyword>
<reference evidence="3" key="1">
    <citation type="journal article" date="2015" name="Nature">
        <title>Complex archaea that bridge the gap between prokaryotes and eukaryotes.</title>
        <authorList>
            <person name="Spang A."/>
            <person name="Saw J.H."/>
            <person name="Jorgensen S.L."/>
            <person name="Zaremba-Niedzwiedzka K."/>
            <person name="Martijn J."/>
            <person name="Lind A.E."/>
            <person name="van Eijk R."/>
            <person name="Schleper C."/>
            <person name="Guy L."/>
            <person name="Ettema T.J."/>
        </authorList>
    </citation>
    <scope>NUCLEOTIDE SEQUENCE</scope>
</reference>
<evidence type="ECO:0000256" key="2">
    <source>
        <dbReference type="ARBA" id="ARBA00022801"/>
    </source>
</evidence>
<keyword evidence="2" id="KW-0378">Hydrolase</keyword>
<dbReference type="Pfam" id="PF03975">
    <property type="entry name" value="CheD"/>
    <property type="match status" value="1"/>
</dbReference>
<dbReference type="GO" id="GO:0006935">
    <property type="term" value="P:chemotaxis"/>
    <property type="evidence" value="ECO:0007669"/>
    <property type="project" value="UniProtKB-KW"/>
</dbReference>
<name>A0A0F8YHX2_9ZZZZ</name>
<gene>
    <name evidence="3" type="ORF">LCGC14_2818100</name>
</gene>
<evidence type="ECO:0000256" key="1">
    <source>
        <dbReference type="ARBA" id="ARBA00022500"/>
    </source>
</evidence>
<evidence type="ECO:0000313" key="3">
    <source>
        <dbReference type="EMBL" id="KKK80978.1"/>
    </source>
</evidence>
<dbReference type="PANTHER" id="PTHR35147:SF3">
    <property type="entry name" value="CHEMORECEPTOR GLUTAMINE DEAMIDASE CHED 1-RELATED"/>
    <property type="match status" value="1"/>
</dbReference>
<comment type="caution">
    <text evidence="3">The sequence shown here is derived from an EMBL/GenBank/DDBJ whole genome shotgun (WGS) entry which is preliminary data.</text>
</comment>
<dbReference type="CDD" id="cd16352">
    <property type="entry name" value="CheD"/>
    <property type="match status" value="1"/>
</dbReference>
<dbReference type="EMBL" id="LAZR01053333">
    <property type="protein sequence ID" value="KKK80978.1"/>
    <property type="molecule type" value="Genomic_DNA"/>
</dbReference>
<dbReference type="AlphaFoldDB" id="A0A0F8YHX2"/>